<feature type="domain" description="BTB" evidence="1">
    <location>
        <begin position="32"/>
        <end position="99"/>
    </location>
</feature>
<protein>
    <recommendedName>
        <fullName evidence="1">BTB domain-containing protein</fullName>
    </recommendedName>
</protein>
<sequence length="197" mass="22620">KEKVTETYEEKLSRHPEVLDDFRSVYQDKVFSDIIIKTKDATFHAHKSVLCASSSTLKEAFTKDLKDKPSDILKMEDLEDDTASRLLLFLYTDSLKGIEWDTAIKLYHAANVYNIQRLKIKCACFLLGNIGTSNASDLLLLAHQHSDVKLKSAVEDFIFLHDEEIFGSDEWAEFSEANLLLANETMCLKYRKIRDFS</sequence>
<dbReference type="AlphaFoldDB" id="A0A4Y2SY07"/>
<accession>A0A4Y2SY07</accession>
<reference evidence="2 3" key="1">
    <citation type="journal article" date="2019" name="Sci. Rep.">
        <title>Orb-weaving spider Araneus ventricosus genome elucidates the spidroin gene catalogue.</title>
        <authorList>
            <person name="Kono N."/>
            <person name="Nakamura H."/>
            <person name="Ohtoshi R."/>
            <person name="Moran D.A.P."/>
            <person name="Shinohara A."/>
            <person name="Yoshida Y."/>
            <person name="Fujiwara M."/>
            <person name="Mori M."/>
            <person name="Tomita M."/>
            <person name="Arakawa K."/>
        </authorList>
    </citation>
    <scope>NUCLEOTIDE SEQUENCE [LARGE SCALE GENOMIC DNA]</scope>
</reference>
<dbReference type="Proteomes" id="UP000499080">
    <property type="component" value="Unassembled WGS sequence"/>
</dbReference>
<dbReference type="Gene3D" id="1.25.40.420">
    <property type="match status" value="1"/>
</dbReference>
<feature type="non-terminal residue" evidence="2">
    <location>
        <position position="1"/>
    </location>
</feature>
<dbReference type="InterPro" id="IPR011333">
    <property type="entry name" value="SKP1/BTB/POZ_sf"/>
</dbReference>
<proteinExistence type="predicted"/>
<dbReference type="CDD" id="cd18186">
    <property type="entry name" value="BTB_POZ_ZBTB_KLHL-like"/>
    <property type="match status" value="1"/>
</dbReference>
<dbReference type="EMBL" id="BGPR01024844">
    <property type="protein sequence ID" value="GBN93222.1"/>
    <property type="molecule type" value="Genomic_DNA"/>
</dbReference>
<comment type="caution">
    <text evidence="2">The sequence shown here is derived from an EMBL/GenBank/DDBJ whole genome shotgun (WGS) entry which is preliminary data.</text>
</comment>
<dbReference type="Pfam" id="PF00651">
    <property type="entry name" value="BTB"/>
    <property type="match status" value="1"/>
</dbReference>
<organism evidence="2 3">
    <name type="scientific">Araneus ventricosus</name>
    <name type="common">Orbweaver spider</name>
    <name type="synonym">Epeira ventricosa</name>
    <dbReference type="NCBI Taxonomy" id="182803"/>
    <lineage>
        <taxon>Eukaryota</taxon>
        <taxon>Metazoa</taxon>
        <taxon>Ecdysozoa</taxon>
        <taxon>Arthropoda</taxon>
        <taxon>Chelicerata</taxon>
        <taxon>Arachnida</taxon>
        <taxon>Araneae</taxon>
        <taxon>Araneomorphae</taxon>
        <taxon>Entelegynae</taxon>
        <taxon>Araneoidea</taxon>
        <taxon>Araneidae</taxon>
        <taxon>Araneus</taxon>
    </lineage>
</organism>
<name>A0A4Y2SY07_ARAVE</name>
<evidence type="ECO:0000313" key="2">
    <source>
        <dbReference type="EMBL" id="GBN93222.1"/>
    </source>
</evidence>
<gene>
    <name evidence="2" type="ORF">AVEN_210734-2_1</name>
</gene>
<dbReference type="PANTHER" id="PTHR24413">
    <property type="entry name" value="SPECKLE-TYPE POZ PROTEIN"/>
    <property type="match status" value="1"/>
</dbReference>
<dbReference type="SMART" id="SM00225">
    <property type="entry name" value="BTB"/>
    <property type="match status" value="1"/>
</dbReference>
<dbReference type="Gene3D" id="3.30.710.10">
    <property type="entry name" value="Potassium Channel Kv1.1, Chain A"/>
    <property type="match status" value="1"/>
</dbReference>
<dbReference type="PROSITE" id="PS50097">
    <property type="entry name" value="BTB"/>
    <property type="match status" value="1"/>
</dbReference>
<dbReference type="OrthoDB" id="6359943at2759"/>
<dbReference type="InterPro" id="IPR000210">
    <property type="entry name" value="BTB/POZ_dom"/>
</dbReference>
<evidence type="ECO:0000259" key="1">
    <source>
        <dbReference type="PROSITE" id="PS50097"/>
    </source>
</evidence>
<keyword evidence="3" id="KW-1185">Reference proteome</keyword>
<evidence type="ECO:0000313" key="3">
    <source>
        <dbReference type="Proteomes" id="UP000499080"/>
    </source>
</evidence>
<dbReference type="SUPFAM" id="SSF54695">
    <property type="entry name" value="POZ domain"/>
    <property type="match status" value="1"/>
</dbReference>